<feature type="compositionally biased region" description="Basic and acidic residues" evidence="1">
    <location>
        <begin position="13"/>
        <end position="22"/>
    </location>
</feature>
<sequence>MGRTQNATEDVSADGRDSRPVDVETMRATVRRLLSASAPPEAAELETLTQLLRGHIAVLIPEVQAAADAMPEDDIPRYCALACIGEAHRKVGIDAGPGLPNQLAHARRLARVVNALVDHHESLG</sequence>
<dbReference type="Pfam" id="PF19979">
    <property type="entry name" value="DUF6415"/>
    <property type="match status" value="1"/>
</dbReference>
<dbReference type="EMBL" id="CP045643">
    <property type="protein sequence ID" value="QFZ73993.1"/>
    <property type="molecule type" value="Genomic_DNA"/>
</dbReference>
<feature type="region of interest" description="Disordered" evidence="1">
    <location>
        <begin position="1"/>
        <end position="22"/>
    </location>
</feature>
<evidence type="ECO:0000313" key="3">
    <source>
        <dbReference type="Proteomes" id="UP000326179"/>
    </source>
</evidence>
<gene>
    <name evidence="2" type="ORF">GFH48_12725</name>
</gene>
<dbReference type="InterPro" id="IPR046300">
    <property type="entry name" value="DUF6415"/>
</dbReference>
<name>A0A5Q0LAF4_9ACTN</name>
<evidence type="ECO:0000256" key="1">
    <source>
        <dbReference type="SAM" id="MobiDB-lite"/>
    </source>
</evidence>
<dbReference type="KEGG" id="sfy:GFH48_12725"/>
<protein>
    <submittedName>
        <fullName evidence="2">Uncharacterized protein</fullName>
    </submittedName>
</protein>
<dbReference type="AlphaFoldDB" id="A0A5Q0LAF4"/>
<organism evidence="2 3">
    <name type="scientific">Streptomyces fagopyri</name>
    <dbReference type="NCBI Taxonomy" id="2662397"/>
    <lineage>
        <taxon>Bacteria</taxon>
        <taxon>Bacillati</taxon>
        <taxon>Actinomycetota</taxon>
        <taxon>Actinomycetes</taxon>
        <taxon>Kitasatosporales</taxon>
        <taxon>Streptomycetaceae</taxon>
        <taxon>Streptomyces</taxon>
    </lineage>
</organism>
<evidence type="ECO:0000313" key="2">
    <source>
        <dbReference type="EMBL" id="QFZ73993.1"/>
    </source>
</evidence>
<dbReference type="Proteomes" id="UP000326179">
    <property type="component" value="Chromosome"/>
</dbReference>
<keyword evidence="3" id="KW-1185">Reference proteome</keyword>
<accession>A0A5Q0LAF4</accession>
<proteinExistence type="predicted"/>
<reference evidence="2 3" key="1">
    <citation type="submission" date="2019-10" db="EMBL/GenBank/DDBJ databases">
        <title>A novel species.</title>
        <authorList>
            <person name="Gao J."/>
        </authorList>
    </citation>
    <scope>NUCLEOTIDE SEQUENCE [LARGE SCALE GENOMIC DNA]</scope>
    <source>
        <strain evidence="2 3">QMT-28</strain>
    </source>
</reference>